<organism evidence="1 2">
    <name type="scientific">Rubripirellula amarantea</name>
    <dbReference type="NCBI Taxonomy" id="2527999"/>
    <lineage>
        <taxon>Bacteria</taxon>
        <taxon>Pseudomonadati</taxon>
        <taxon>Planctomycetota</taxon>
        <taxon>Planctomycetia</taxon>
        <taxon>Pirellulales</taxon>
        <taxon>Pirellulaceae</taxon>
        <taxon>Rubripirellula</taxon>
    </lineage>
</organism>
<keyword evidence="2" id="KW-1185">Reference proteome</keyword>
<dbReference type="RefSeq" id="WP_146515728.1">
    <property type="nucleotide sequence ID" value="NZ_SJPI01000002.1"/>
</dbReference>
<name>A0A5C5WIE2_9BACT</name>
<proteinExistence type="predicted"/>
<dbReference type="OrthoDB" id="289548at2"/>
<dbReference type="EMBL" id="SJPI01000002">
    <property type="protein sequence ID" value="TWT50508.1"/>
    <property type="molecule type" value="Genomic_DNA"/>
</dbReference>
<comment type="caution">
    <text evidence="1">The sequence shown here is derived from an EMBL/GenBank/DDBJ whole genome shotgun (WGS) entry which is preliminary data.</text>
</comment>
<dbReference type="AlphaFoldDB" id="A0A5C5WIE2"/>
<protein>
    <submittedName>
        <fullName evidence="1">Uncharacterized protein</fullName>
    </submittedName>
</protein>
<evidence type="ECO:0000313" key="2">
    <source>
        <dbReference type="Proteomes" id="UP000316598"/>
    </source>
</evidence>
<accession>A0A5C5WIE2</accession>
<dbReference type="Proteomes" id="UP000316598">
    <property type="component" value="Unassembled WGS sequence"/>
</dbReference>
<sequence length="147" mass="15187">MRDGLKLFVGLLAVLAGMRMMEMVKGTGGDCACAGPNTTISQVYDPGAIVVVDPGLDGLPGRAGIDDGGNGVTDEVGELGATGSDDVCRVVPANNLDSLVGLHLDLQIGAFRDLGDGESVNDFPAARRVFVACDEDGVTCEWFEAIE</sequence>
<evidence type="ECO:0000313" key="1">
    <source>
        <dbReference type="EMBL" id="TWT50508.1"/>
    </source>
</evidence>
<reference evidence="1 2" key="1">
    <citation type="submission" date="2019-02" db="EMBL/GenBank/DDBJ databases">
        <title>Deep-cultivation of Planctomycetes and their phenomic and genomic characterization uncovers novel biology.</title>
        <authorList>
            <person name="Wiegand S."/>
            <person name="Jogler M."/>
            <person name="Boedeker C."/>
            <person name="Pinto D."/>
            <person name="Vollmers J."/>
            <person name="Rivas-Marin E."/>
            <person name="Kohn T."/>
            <person name="Peeters S.H."/>
            <person name="Heuer A."/>
            <person name="Rast P."/>
            <person name="Oberbeckmann S."/>
            <person name="Bunk B."/>
            <person name="Jeske O."/>
            <person name="Meyerdierks A."/>
            <person name="Storesund J.E."/>
            <person name="Kallscheuer N."/>
            <person name="Luecker S."/>
            <person name="Lage O.M."/>
            <person name="Pohl T."/>
            <person name="Merkel B.J."/>
            <person name="Hornburger P."/>
            <person name="Mueller R.-W."/>
            <person name="Bruemmer F."/>
            <person name="Labrenz M."/>
            <person name="Spormann A.M."/>
            <person name="Op Den Camp H."/>
            <person name="Overmann J."/>
            <person name="Amann R."/>
            <person name="Jetten M.S.M."/>
            <person name="Mascher T."/>
            <person name="Medema M.H."/>
            <person name="Devos D.P."/>
            <person name="Kaster A.-K."/>
            <person name="Ovreas L."/>
            <person name="Rohde M."/>
            <person name="Galperin M.Y."/>
            <person name="Jogler C."/>
        </authorList>
    </citation>
    <scope>NUCLEOTIDE SEQUENCE [LARGE SCALE GENOMIC DNA]</scope>
    <source>
        <strain evidence="1 2">Pla22</strain>
    </source>
</reference>
<gene>
    <name evidence="1" type="ORF">Pla22_32510</name>
</gene>